<organism evidence="1 2">
    <name type="scientific">Caenorhabditis auriculariae</name>
    <dbReference type="NCBI Taxonomy" id="2777116"/>
    <lineage>
        <taxon>Eukaryota</taxon>
        <taxon>Metazoa</taxon>
        <taxon>Ecdysozoa</taxon>
        <taxon>Nematoda</taxon>
        <taxon>Chromadorea</taxon>
        <taxon>Rhabditida</taxon>
        <taxon>Rhabditina</taxon>
        <taxon>Rhabditomorpha</taxon>
        <taxon>Rhabditoidea</taxon>
        <taxon>Rhabditidae</taxon>
        <taxon>Peloderinae</taxon>
        <taxon>Caenorhabditis</taxon>
    </lineage>
</organism>
<reference evidence="1" key="1">
    <citation type="submission" date="2020-10" db="EMBL/GenBank/DDBJ databases">
        <authorList>
            <person name="Kikuchi T."/>
        </authorList>
    </citation>
    <scope>NUCLEOTIDE SEQUENCE</scope>
    <source>
        <strain evidence="1">NKZ352</strain>
    </source>
</reference>
<protein>
    <submittedName>
        <fullName evidence="1">Uncharacterized protein</fullName>
    </submittedName>
</protein>
<evidence type="ECO:0000313" key="2">
    <source>
        <dbReference type="Proteomes" id="UP000835052"/>
    </source>
</evidence>
<gene>
    <name evidence="1" type="ORF">CAUJ_LOCUS7899</name>
</gene>
<dbReference type="OrthoDB" id="5872632at2759"/>
<evidence type="ECO:0000313" key="1">
    <source>
        <dbReference type="EMBL" id="CAD6191980.1"/>
    </source>
</evidence>
<accession>A0A8S1HF83</accession>
<comment type="caution">
    <text evidence="1">The sequence shown here is derived from an EMBL/GenBank/DDBJ whole genome shotgun (WGS) entry which is preliminary data.</text>
</comment>
<sequence>MDDATTVEEPGLKKREFQLIISVDYQLKIKEQWMGAKKSPGNVAISQIRGRIFNIYDLSHLFVSLDGDSYLSFDPKTLLSYVDNDIHLTEPALRLIAPVYENITKELFS</sequence>
<keyword evidence="2" id="KW-1185">Reference proteome</keyword>
<dbReference type="Proteomes" id="UP000835052">
    <property type="component" value="Unassembled WGS sequence"/>
</dbReference>
<dbReference type="EMBL" id="CAJGYM010000024">
    <property type="protein sequence ID" value="CAD6191980.1"/>
    <property type="molecule type" value="Genomic_DNA"/>
</dbReference>
<dbReference type="AlphaFoldDB" id="A0A8S1HF83"/>
<proteinExistence type="predicted"/>
<name>A0A8S1HF83_9PELO</name>